<evidence type="ECO:0000313" key="4">
    <source>
        <dbReference type="Proteomes" id="UP000053958"/>
    </source>
</evidence>
<dbReference type="Gene3D" id="3.30.160.60">
    <property type="entry name" value="Classic Zinc Finger"/>
    <property type="match status" value="1"/>
</dbReference>
<dbReference type="GeneID" id="25315447"/>
<dbReference type="Proteomes" id="UP000053958">
    <property type="component" value="Unassembled WGS sequence"/>
</dbReference>
<feature type="compositionally biased region" description="Low complexity" evidence="1">
    <location>
        <begin position="135"/>
        <end position="160"/>
    </location>
</feature>
<dbReference type="STRING" id="1408163.A0A0F4YXR7"/>
<gene>
    <name evidence="3" type="ORF">T310_3097</name>
</gene>
<reference evidence="3 4" key="1">
    <citation type="submission" date="2015-04" db="EMBL/GenBank/DDBJ databases">
        <authorList>
            <person name="Heijne W.H."/>
            <person name="Fedorova N.D."/>
            <person name="Nierman W.C."/>
            <person name="Vollebregt A.W."/>
            <person name="Zhao Z."/>
            <person name="Wu L."/>
            <person name="Kumar M."/>
            <person name="Stam H."/>
            <person name="van den Berg M.A."/>
            <person name="Pel H.J."/>
        </authorList>
    </citation>
    <scope>NUCLEOTIDE SEQUENCE [LARGE SCALE GENOMIC DNA]</scope>
    <source>
        <strain evidence="3 4">CBS 393.64</strain>
    </source>
</reference>
<feature type="region of interest" description="Disordered" evidence="1">
    <location>
        <begin position="129"/>
        <end position="173"/>
    </location>
</feature>
<keyword evidence="4" id="KW-1185">Reference proteome</keyword>
<evidence type="ECO:0000256" key="1">
    <source>
        <dbReference type="SAM" id="MobiDB-lite"/>
    </source>
</evidence>
<dbReference type="SMART" id="SM00355">
    <property type="entry name" value="ZnF_C2H2"/>
    <property type="match status" value="3"/>
</dbReference>
<dbReference type="EMBL" id="LASV01000120">
    <property type="protein sequence ID" value="KKA22880.1"/>
    <property type="molecule type" value="Genomic_DNA"/>
</dbReference>
<evidence type="ECO:0000259" key="2">
    <source>
        <dbReference type="SMART" id="SM00355"/>
    </source>
</evidence>
<feature type="domain" description="C2H2-type" evidence="2">
    <location>
        <begin position="183"/>
        <end position="209"/>
    </location>
</feature>
<protein>
    <submittedName>
        <fullName evidence="3">C2H2 transcription factor</fullName>
    </submittedName>
</protein>
<dbReference type="AlphaFoldDB" id="A0A0F4YXR7"/>
<comment type="caution">
    <text evidence="3">The sequence shown here is derived from an EMBL/GenBank/DDBJ whole genome shotgun (WGS) entry which is preliminary data.</text>
</comment>
<accession>A0A0F4YXR7</accession>
<dbReference type="RefSeq" id="XP_013329492.1">
    <property type="nucleotide sequence ID" value="XM_013474038.1"/>
</dbReference>
<organism evidence="3 4">
    <name type="scientific">Rasamsonia emersonii (strain ATCC 16479 / CBS 393.64 / IMI 116815)</name>
    <dbReference type="NCBI Taxonomy" id="1408163"/>
    <lineage>
        <taxon>Eukaryota</taxon>
        <taxon>Fungi</taxon>
        <taxon>Dikarya</taxon>
        <taxon>Ascomycota</taxon>
        <taxon>Pezizomycotina</taxon>
        <taxon>Eurotiomycetes</taxon>
        <taxon>Eurotiomycetidae</taxon>
        <taxon>Eurotiales</taxon>
        <taxon>Trichocomaceae</taxon>
        <taxon>Rasamsonia</taxon>
    </lineage>
</organism>
<feature type="domain" description="C2H2-type" evidence="2">
    <location>
        <begin position="213"/>
        <end position="241"/>
    </location>
</feature>
<feature type="domain" description="C2H2-type" evidence="2">
    <location>
        <begin position="245"/>
        <end position="267"/>
    </location>
</feature>
<evidence type="ECO:0000313" key="3">
    <source>
        <dbReference type="EMBL" id="KKA22880.1"/>
    </source>
</evidence>
<sequence>MHRSVFSEYPPPASLSGSPYILEMSDFFAYQAERALEDDSETAQSLFSDLALQSTCQPLSMAPGDFSTVSGAGYCVLDPSLSFAPYTGSQTAGTYDESTLSSNYFLEEPLAHPYTMPSSPYLDADLTQVHHHQQPHVQLQSQSQSQSRRQQQQRTPHSPSLRSESPDTGDLTNYGIRNADGTWRCAHVGCSSRTVFTRACDLRKHFNRHNKYLFCRYEGCPQATEGGFSSKKDRARHEAKHNPEIKCEWKGCGRVFSRVDNMKDHNRRSPASMNITRWNGMEMDWNWNWRSTQIQQIEIEIPSLTYTD</sequence>
<dbReference type="InterPro" id="IPR013087">
    <property type="entry name" value="Znf_C2H2_type"/>
</dbReference>
<name>A0A0F4YXR7_RASE3</name>
<dbReference type="OrthoDB" id="654211at2759"/>
<proteinExistence type="predicted"/>